<reference evidence="17" key="2">
    <citation type="submission" date="2020-08" db="EMBL/GenBank/DDBJ databases">
        <title>Plant Genome Project.</title>
        <authorList>
            <person name="Zhang R.-G."/>
        </authorList>
    </citation>
    <scope>NUCLEOTIDE SEQUENCE</scope>
    <source>
        <strain evidence="17">Huo1</strain>
        <tissue evidence="17">Leaf</tissue>
    </source>
</reference>
<protein>
    <recommendedName>
        <fullName evidence="4">RING-type E3 ubiquitin transferase</fullName>
        <ecNumber evidence="4">2.3.2.27</ecNumber>
    </recommendedName>
</protein>
<dbReference type="EC" id="2.3.2.27" evidence="4"/>
<organism evidence="17">
    <name type="scientific">Salvia splendens</name>
    <name type="common">Scarlet sage</name>
    <dbReference type="NCBI Taxonomy" id="180675"/>
    <lineage>
        <taxon>Eukaryota</taxon>
        <taxon>Viridiplantae</taxon>
        <taxon>Streptophyta</taxon>
        <taxon>Embryophyta</taxon>
        <taxon>Tracheophyta</taxon>
        <taxon>Spermatophyta</taxon>
        <taxon>Magnoliopsida</taxon>
        <taxon>eudicotyledons</taxon>
        <taxon>Gunneridae</taxon>
        <taxon>Pentapetalae</taxon>
        <taxon>asterids</taxon>
        <taxon>lamiids</taxon>
        <taxon>Lamiales</taxon>
        <taxon>Lamiaceae</taxon>
        <taxon>Nepetoideae</taxon>
        <taxon>Mentheae</taxon>
        <taxon>Salviinae</taxon>
        <taxon>Salvia</taxon>
        <taxon>Salvia subgen. Calosphace</taxon>
        <taxon>core Calosphace</taxon>
    </lineage>
</organism>
<dbReference type="PANTHER" id="PTHR46913">
    <property type="entry name" value="RING-H2 FINGER PROTEIN ATL16"/>
    <property type="match status" value="1"/>
</dbReference>
<comment type="caution">
    <text evidence="17">The sequence shown here is derived from an EMBL/GenBank/DDBJ whole genome shotgun (WGS) entry which is preliminary data.</text>
</comment>
<keyword evidence="10" id="KW-0862">Zinc</keyword>
<dbReference type="CDD" id="cd16461">
    <property type="entry name" value="RING-H2_EL5-like"/>
    <property type="match status" value="1"/>
</dbReference>
<comment type="pathway">
    <text evidence="3">Protein modification; protein ubiquitination.</text>
</comment>
<evidence type="ECO:0000256" key="1">
    <source>
        <dbReference type="ARBA" id="ARBA00000900"/>
    </source>
</evidence>
<dbReference type="GO" id="GO:0008270">
    <property type="term" value="F:zinc ion binding"/>
    <property type="evidence" value="ECO:0007669"/>
    <property type="project" value="UniProtKB-KW"/>
</dbReference>
<comment type="similarity">
    <text evidence="13">Belongs to the RING-type zinc finger family. ATL subfamily.</text>
</comment>
<evidence type="ECO:0000256" key="12">
    <source>
        <dbReference type="ARBA" id="ARBA00023136"/>
    </source>
</evidence>
<comment type="subcellular location">
    <subcellularLocation>
        <location evidence="2">Membrane</location>
        <topology evidence="2">Single-pass membrane protein</topology>
    </subcellularLocation>
</comment>
<comment type="catalytic activity">
    <reaction evidence="1">
        <text>S-ubiquitinyl-[E2 ubiquitin-conjugating enzyme]-L-cysteine + [acceptor protein]-L-lysine = [E2 ubiquitin-conjugating enzyme]-L-cysteine + N(6)-ubiquitinyl-[acceptor protein]-L-lysine.</text>
        <dbReference type="EC" id="2.3.2.27"/>
    </reaction>
</comment>
<evidence type="ECO:0000313" key="17">
    <source>
        <dbReference type="EMBL" id="KAG6392735.1"/>
    </source>
</evidence>
<accession>A0A8X8WDQ8</accession>
<keyword evidence="5" id="KW-0808">Transferase</keyword>
<dbReference type="InterPro" id="IPR001841">
    <property type="entry name" value="Znf_RING"/>
</dbReference>
<evidence type="ECO:0000256" key="5">
    <source>
        <dbReference type="ARBA" id="ARBA00022679"/>
    </source>
</evidence>
<evidence type="ECO:0000256" key="14">
    <source>
        <dbReference type="PROSITE-ProRule" id="PRU00175"/>
    </source>
</evidence>
<keyword evidence="8 14" id="KW-0863">Zinc-finger</keyword>
<evidence type="ECO:0000256" key="11">
    <source>
        <dbReference type="ARBA" id="ARBA00022989"/>
    </source>
</evidence>
<dbReference type="GO" id="GO:0016020">
    <property type="term" value="C:membrane"/>
    <property type="evidence" value="ECO:0007669"/>
    <property type="project" value="UniProtKB-SubCell"/>
</dbReference>
<dbReference type="GO" id="GO:0016567">
    <property type="term" value="P:protein ubiquitination"/>
    <property type="evidence" value="ECO:0007669"/>
    <property type="project" value="InterPro"/>
</dbReference>
<evidence type="ECO:0000313" key="18">
    <source>
        <dbReference type="Proteomes" id="UP000298416"/>
    </source>
</evidence>
<dbReference type="InterPro" id="IPR013083">
    <property type="entry name" value="Znf_RING/FYVE/PHD"/>
</dbReference>
<keyword evidence="18" id="KW-1185">Reference proteome</keyword>
<dbReference type="PANTHER" id="PTHR46913:SF19">
    <property type="entry name" value="RING-TYPE E3 UBIQUITIN TRANSFERASE"/>
    <property type="match status" value="1"/>
</dbReference>
<dbReference type="AlphaFoldDB" id="A0A8X8WDQ8"/>
<evidence type="ECO:0000256" key="15">
    <source>
        <dbReference type="SAM" id="Phobius"/>
    </source>
</evidence>
<dbReference type="PROSITE" id="PS50089">
    <property type="entry name" value="ZF_RING_2"/>
    <property type="match status" value="1"/>
</dbReference>
<gene>
    <name evidence="17" type="ORF">SASPL_146960</name>
</gene>
<keyword evidence="11 15" id="KW-1133">Transmembrane helix</keyword>
<keyword evidence="9" id="KW-0833">Ubl conjugation pathway</keyword>
<dbReference type="FunFam" id="3.30.40.10:FF:000187">
    <property type="entry name" value="E3 ubiquitin-protein ligase ATL6"/>
    <property type="match status" value="1"/>
</dbReference>
<dbReference type="OrthoDB" id="9984778at2759"/>
<dbReference type="InterPro" id="IPR044600">
    <property type="entry name" value="ATL1/ATL16-like"/>
</dbReference>
<dbReference type="SMART" id="SM00184">
    <property type="entry name" value="RING"/>
    <property type="match status" value="1"/>
</dbReference>
<evidence type="ECO:0000256" key="2">
    <source>
        <dbReference type="ARBA" id="ARBA00004167"/>
    </source>
</evidence>
<dbReference type="Proteomes" id="UP000298416">
    <property type="component" value="Unassembled WGS sequence"/>
</dbReference>
<keyword evidence="7" id="KW-0479">Metal-binding</keyword>
<evidence type="ECO:0000256" key="8">
    <source>
        <dbReference type="ARBA" id="ARBA00022771"/>
    </source>
</evidence>
<name>A0A8X8WDQ8_SALSN</name>
<dbReference type="EMBL" id="PNBA02000018">
    <property type="protein sequence ID" value="KAG6392735.1"/>
    <property type="molecule type" value="Genomic_DNA"/>
</dbReference>
<keyword evidence="12 15" id="KW-0472">Membrane</keyword>
<keyword evidence="6 15" id="KW-0812">Transmembrane</keyword>
<dbReference type="GO" id="GO:0061630">
    <property type="term" value="F:ubiquitin protein ligase activity"/>
    <property type="evidence" value="ECO:0007669"/>
    <property type="project" value="UniProtKB-EC"/>
</dbReference>
<dbReference type="Gene3D" id="3.30.40.10">
    <property type="entry name" value="Zinc/RING finger domain, C3HC4 (zinc finger)"/>
    <property type="match status" value="1"/>
</dbReference>
<evidence type="ECO:0000256" key="7">
    <source>
        <dbReference type="ARBA" id="ARBA00022723"/>
    </source>
</evidence>
<evidence type="ECO:0000256" key="4">
    <source>
        <dbReference type="ARBA" id="ARBA00012483"/>
    </source>
</evidence>
<sequence>MKSPYPIPAALVVSLGIAGAALLTLSYYALRRYASRRPIPPPLSPHFNTTQEFDHVIDHPVWLIRTTGLPGAVIESIPKLRYKKGEEGGIATSDCSVCLSEFEDGDRLRLLRKCGHAFHVACVDTWLGAHTNCPLCRAPVLGEEVTRVESGSSEMDMIGGETEGMSLRRSVSLGFVEANKAFVAKRSISISGLV</sequence>
<feature type="transmembrane region" description="Helical" evidence="15">
    <location>
        <begin position="6"/>
        <end position="30"/>
    </location>
</feature>
<feature type="domain" description="RING-type" evidence="16">
    <location>
        <begin position="95"/>
        <end position="137"/>
    </location>
</feature>
<evidence type="ECO:0000256" key="6">
    <source>
        <dbReference type="ARBA" id="ARBA00022692"/>
    </source>
</evidence>
<proteinExistence type="inferred from homology"/>
<reference evidence="17" key="1">
    <citation type="submission" date="2018-01" db="EMBL/GenBank/DDBJ databases">
        <authorList>
            <person name="Mao J.F."/>
        </authorList>
    </citation>
    <scope>NUCLEOTIDE SEQUENCE</scope>
    <source>
        <strain evidence="17">Huo1</strain>
        <tissue evidence="17">Leaf</tissue>
    </source>
</reference>
<evidence type="ECO:0000256" key="13">
    <source>
        <dbReference type="ARBA" id="ARBA00024209"/>
    </source>
</evidence>
<evidence type="ECO:0000259" key="16">
    <source>
        <dbReference type="PROSITE" id="PS50089"/>
    </source>
</evidence>
<evidence type="ECO:0000256" key="3">
    <source>
        <dbReference type="ARBA" id="ARBA00004906"/>
    </source>
</evidence>
<evidence type="ECO:0000256" key="10">
    <source>
        <dbReference type="ARBA" id="ARBA00022833"/>
    </source>
</evidence>
<evidence type="ECO:0000256" key="9">
    <source>
        <dbReference type="ARBA" id="ARBA00022786"/>
    </source>
</evidence>
<dbReference type="SUPFAM" id="SSF57850">
    <property type="entry name" value="RING/U-box"/>
    <property type="match status" value="1"/>
</dbReference>
<dbReference type="Pfam" id="PF13639">
    <property type="entry name" value="zf-RING_2"/>
    <property type="match status" value="1"/>
</dbReference>